<evidence type="ECO:0000256" key="5">
    <source>
        <dbReference type="ARBA" id="ARBA00035648"/>
    </source>
</evidence>
<reference key="1">
    <citation type="journal article" date="2011" name="Mol. Biol. Evol.">
        <title>Unity in variety -- the pan-genome of the Chlamydiae.</title>
        <authorList>
            <person name="Collingro A."/>
            <person name="Tischler P."/>
            <person name="Weinmaier T."/>
            <person name="Penz T."/>
            <person name="Heinz E."/>
            <person name="Brunham R.C."/>
            <person name="Read T.D."/>
            <person name="Bavoil P.M."/>
            <person name="Sachse K."/>
            <person name="Kahane S."/>
            <person name="Friedman M.G."/>
            <person name="Rattei T."/>
            <person name="Myers G.S.A."/>
            <person name="Horn M."/>
        </authorList>
    </citation>
    <scope>NUCLEOTIDE SEQUENCE</scope>
    <source>
        <strain>Z</strain>
    </source>
</reference>
<keyword evidence="3" id="KW-0255">Endonuclease</keyword>
<evidence type="ECO:0000256" key="4">
    <source>
        <dbReference type="ARBA" id="ARBA00022801"/>
    </source>
</evidence>
<evidence type="ECO:0000259" key="6">
    <source>
        <dbReference type="Pfam" id="PF03755"/>
    </source>
</evidence>
<dbReference type="Pfam" id="PF08340">
    <property type="entry name" value="YicC-like_C"/>
    <property type="match status" value="1"/>
</dbReference>
<evidence type="ECO:0000259" key="7">
    <source>
        <dbReference type="Pfam" id="PF08340"/>
    </source>
</evidence>
<dbReference type="PANTHER" id="PTHR30636">
    <property type="entry name" value="UPF0701 PROTEIN YICC"/>
    <property type="match status" value="1"/>
</dbReference>
<keyword evidence="2" id="KW-0540">Nuclease</keyword>
<name>F8L7B7_SIMNZ</name>
<reference evidence="8 9" key="2">
    <citation type="journal article" date="2011" name="Mol. Biol. Evol.">
        <title>Unity in variety--the pan-genome of the Chlamydiae.</title>
        <authorList>
            <person name="Collingro A."/>
            <person name="Tischler P."/>
            <person name="Weinmaier T."/>
            <person name="Penz T."/>
            <person name="Heinz E."/>
            <person name="Brunham R.C."/>
            <person name="Read T.D."/>
            <person name="Bavoil P.M."/>
            <person name="Sachse K."/>
            <person name="Kahane S."/>
            <person name="Friedman M.G."/>
            <person name="Rattei T."/>
            <person name="Myers G.S."/>
            <person name="Horn M."/>
        </authorList>
    </citation>
    <scope>NUCLEOTIDE SEQUENCE [LARGE SCALE GENOMIC DNA]</scope>
    <source>
        <strain evidence="9">ATCC VR-1471 / Z</strain>
    </source>
</reference>
<proteinExistence type="inferred from homology"/>
<keyword evidence="4" id="KW-0378">Hydrolase</keyword>
<evidence type="ECO:0000313" key="9">
    <source>
        <dbReference type="Proteomes" id="UP000000496"/>
    </source>
</evidence>
<dbReference type="GO" id="GO:0016787">
    <property type="term" value="F:hydrolase activity"/>
    <property type="evidence" value="ECO:0007669"/>
    <property type="project" value="UniProtKB-KW"/>
</dbReference>
<gene>
    <name evidence="8" type="ordered locus">SNE_A07640</name>
</gene>
<comment type="cofactor">
    <cofactor evidence="1">
        <name>a divalent metal cation</name>
        <dbReference type="ChEBI" id="CHEBI:60240"/>
    </cofactor>
</comment>
<dbReference type="NCBIfam" id="TIGR00255">
    <property type="entry name" value="YicC/YloC family endoribonuclease"/>
    <property type="match status" value="1"/>
</dbReference>
<feature type="domain" description="Endoribonuclease YicC-like N-terminal" evidence="6">
    <location>
        <begin position="1"/>
        <end position="154"/>
    </location>
</feature>
<organism evidence="8 9">
    <name type="scientific">Simkania negevensis (strain ATCC VR-1471 / DSM 27360 / Z)</name>
    <dbReference type="NCBI Taxonomy" id="331113"/>
    <lineage>
        <taxon>Bacteria</taxon>
        <taxon>Pseudomonadati</taxon>
        <taxon>Chlamydiota</taxon>
        <taxon>Chlamydiia</taxon>
        <taxon>Parachlamydiales</taxon>
        <taxon>Simkaniaceae</taxon>
        <taxon>Simkania</taxon>
    </lineage>
</organism>
<dbReference type="EMBL" id="FR872582">
    <property type="protein sequence ID" value="CCB88641.1"/>
    <property type="molecule type" value="Genomic_DNA"/>
</dbReference>
<dbReference type="InterPro" id="IPR013527">
    <property type="entry name" value="YicC-like_N"/>
</dbReference>
<feature type="domain" description="Endoribonuclease YicC-like C-terminal" evidence="7">
    <location>
        <begin position="172"/>
        <end position="292"/>
    </location>
</feature>
<dbReference type="HOGENOM" id="CLU_076609_1_0_0"/>
<dbReference type="eggNOG" id="COG1561">
    <property type="taxonomic scope" value="Bacteria"/>
</dbReference>
<dbReference type="AlphaFoldDB" id="F8L7B7"/>
<dbReference type="InterPro" id="IPR013551">
    <property type="entry name" value="YicC-like_C"/>
</dbReference>
<sequence length="292" mass="33817">MTAYGRAHVTTESSSFLIEIHSVNRKSLDIAVNLPKELLMFDMDFRKELSKEVKRGFITVRVTREEVHSTNGRLTLPDLEEMKAIQKQCQIYAKELGYHPKEAISFTDLLNYGISSSGSPALEVDEKLQGQLLEGFKKALSKFIAMREREGATLLEDIGPRLDEIEAQLNKIAERVKAAPEMFREKLEKRLEELDLLKGEDDERMMRELILLAEKVDVTEEMTRLRSHVQQFRDLMSSKKRRVGRELDFLIQEMNREVNTTAAKSQDIEITMAILEMKTEQEKIREQIQNIE</sequence>
<dbReference type="GO" id="GO:0004521">
    <property type="term" value="F:RNA endonuclease activity"/>
    <property type="evidence" value="ECO:0007669"/>
    <property type="project" value="InterPro"/>
</dbReference>
<keyword evidence="9" id="KW-1185">Reference proteome</keyword>
<protein>
    <submittedName>
        <fullName evidence="8">UPF0701 protein HI_0467</fullName>
    </submittedName>
</protein>
<evidence type="ECO:0000256" key="2">
    <source>
        <dbReference type="ARBA" id="ARBA00022722"/>
    </source>
</evidence>
<dbReference type="Proteomes" id="UP000000496">
    <property type="component" value="Chromosome gsn.131"/>
</dbReference>
<dbReference type="KEGG" id="sng:SNE_A07640"/>
<dbReference type="STRING" id="331113.SNE_A07640"/>
<accession>F8L7B7</accession>
<evidence type="ECO:0000256" key="3">
    <source>
        <dbReference type="ARBA" id="ARBA00022759"/>
    </source>
</evidence>
<evidence type="ECO:0000256" key="1">
    <source>
        <dbReference type="ARBA" id="ARBA00001968"/>
    </source>
</evidence>
<dbReference type="PANTHER" id="PTHR30636:SF3">
    <property type="entry name" value="UPF0701 PROTEIN YICC"/>
    <property type="match status" value="1"/>
</dbReference>
<comment type="similarity">
    <text evidence="5">Belongs to the YicC/YloC family.</text>
</comment>
<evidence type="ECO:0000313" key="8">
    <source>
        <dbReference type="EMBL" id="CCB88641.1"/>
    </source>
</evidence>
<dbReference type="Pfam" id="PF03755">
    <property type="entry name" value="YicC-like_N"/>
    <property type="match status" value="1"/>
</dbReference>
<dbReference type="InterPro" id="IPR005229">
    <property type="entry name" value="YicC/YloC-like"/>
</dbReference>